<protein>
    <submittedName>
        <fullName evidence="8">MFS transporter</fullName>
    </submittedName>
</protein>
<name>A0ABN1RGV1_9ACTN</name>
<dbReference type="EMBL" id="BAAAHH010000018">
    <property type="protein sequence ID" value="GAA0956966.1"/>
    <property type="molecule type" value="Genomic_DNA"/>
</dbReference>
<organism evidence="8 9">
    <name type="scientific">Actinocorallia libanotica</name>
    <dbReference type="NCBI Taxonomy" id="46162"/>
    <lineage>
        <taxon>Bacteria</taxon>
        <taxon>Bacillati</taxon>
        <taxon>Actinomycetota</taxon>
        <taxon>Actinomycetes</taxon>
        <taxon>Streptosporangiales</taxon>
        <taxon>Thermomonosporaceae</taxon>
        <taxon>Actinocorallia</taxon>
    </lineage>
</organism>
<feature type="transmembrane region" description="Helical" evidence="6">
    <location>
        <begin position="176"/>
        <end position="195"/>
    </location>
</feature>
<evidence type="ECO:0000313" key="9">
    <source>
        <dbReference type="Proteomes" id="UP001500665"/>
    </source>
</evidence>
<feature type="transmembrane region" description="Helical" evidence="6">
    <location>
        <begin position="239"/>
        <end position="256"/>
    </location>
</feature>
<evidence type="ECO:0000256" key="4">
    <source>
        <dbReference type="ARBA" id="ARBA00022989"/>
    </source>
</evidence>
<comment type="caution">
    <text evidence="8">The sequence shown here is derived from an EMBL/GenBank/DDBJ whole genome shotgun (WGS) entry which is preliminary data.</text>
</comment>
<evidence type="ECO:0000256" key="6">
    <source>
        <dbReference type="SAM" id="Phobius"/>
    </source>
</evidence>
<evidence type="ECO:0000256" key="1">
    <source>
        <dbReference type="ARBA" id="ARBA00004651"/>
    </source>
</evidence>
<feature type="transmembrane region" description="Helical" evidence="6">
    <location>
        <begin position="89"/>
        <end position="107"/>
    </location>
</feature>
<evidence type="ECO:0000256" key="2">
    <source>
        <dbReference type="ARBA" id="ARBA00022448"/>
    </source>
</evidence>
<evidence type="ECO:0000256" key="5">
    <source>
        <dbReference type="ARBA" id="ARBA00023136"/>
    </source>
</evidence>
<dbReference type="RefSeq" id="WP_344242745.1">
    <property type="nucleotide sequence ID" value="NZ_BAAAHH010000018.1"/>
</dbReference>
<evidence type="ECO:0000259" key="7">
    <source>
        <dbReference type="PROSITE" id="PS50850"/>
    </source>
</evidence>
<dbReference type="InterPro" id="IPR011701">
    <property type="entry name" value="MFS"/>
</dbReference>
<feature type="transmembrane region" description="Helical" evidence="6">
    <location>
        <begin position="374"/>
        <end position="401"/>
    </location>
</feature>
<dbReference type="InterPro" id="IPR020846">
    <property type="entry name" value="MFS_dom"/>
</dbReference>
<dbReference type="SUPFAM" id="SSF103473">
    <property type="entry name" value="MFS general substrate transporter"/>
    <property type="match status" value="2"/>
</dbReference>
<dbReference type="Gene3D" id="1.20.1250.20">
    <property type="entry name" value="MFS general substrate transporter like domains"/>
    <property type="match status" value="2"/>
</dbReference>
<dbReference type="PROSITE" id="PS50850">
    <property type="entry name" value="MFS"/>
    <property type="match status" value="1"/>
</dbReference>
<evidence type="ECO:0000256" key="3">
    <source>
        <dbReference type="ARBA" id="ARBA00022692"/>
    </source>
</evidence>
<keyword evidence="3 6" id="KW-0812">Transmembrane</keyword>
<comment type="subcellular location">
    <subcellularLocation>
        <location evidence="1">Cell membrane</location>
        <topology evidence="1">Multi-pass membrane protein</topology>
    </subcellularLocation>
</comment>
<feature type="transmembrane region" description="Helical" evidence="6">
    <location>
        <begin position="145"/>
        <end position="164"/>
    </location>
</feature>
<dbReference type="PANTHER" id="PTHR42718">
    <property type="entry name" value="MAJOR FACILITATOR SUPERFAMILY MULTIDRUG TRANSPORTER MFSC"/>
    <property type="match status" value="1"/>
</dbReference>
<reference evidence="8 9" key="1">
    <citation type="journal article" date="2019" name="Int. J. Syst. Evol. Microbiol.">
        <title>The Global Catalogue of Microorganisms (GCM) 10K type strain sequencing project: providing services to taxonomists for standard genome sequencing and annotation.</title>
        <authorList>
            <consortium name="The Broad Institute Genomics Platform"/>
            <consortium name="The Broad Institute Genome Sequencing Center for Infectious Disease"/>
            <person name="Wu L."/>
            <person name="Ma J."/>
        </authorList>
    </citation>
    <scope>NUCLEOTIDE SEQUENCE [LARGE SCALE GENOMIC DNA]</scope>
    <source>
        <strain evidence="8 9">JCM 10696</strain>
    </source>
</reference>
<evidence type="ECO:0000313" key="8">
    <source>
        <dbReference type="EMBL" id="GAA0956966.1"/>
    </source>
</evidence>
<feature type="transmembrane region" description="Helical" evidence="6">
    <location>
        <begin position="452"/>
        <end position="470"/>
    </location>
</feature>
<dbReference type="Proteomes" id="UP001500665">
    <property type="component" value="Unassembled WGS sequence"/>
</dbReference>
<feature type="transmembrane region" description="Helical" evidence="6">
    <location>
        <begin position="113"/>
        <end position="133"/>
    </location>
</feature>
<feature type="transmembrane region" description="Helical" evidence="6">
    <location>
        <begin position="413"/>
        <end position="432"/>
    </location>
</feature>
<keyword evidence="2" id="KW-0813">Transport</keyword>
<accession>A0ABN1RGV1</accession>
<dbReference type="PANTHER" id="PTHR42718:SF9">
    <property type="entry name" value="MAJOR FACILITATOR SUPERFAMILY MULTIDRUG TRANSPORTER MFSC"/>
    <property type="match status" value="1"/>
</dbReference>
<gene>
    <name evidence="8" type="ORF">GCM10009550_43640</name>
</gene>
<feature type="transmembrane region" description="Helical" evidence="6">
    <location>
        <begin position="21"/>
        <end position="43"/>
    </location>
</feature>
<dbReference type="Pfam" id="PF07690">
    <property type="entry name" value="MFS_1"/>
    <property type="match status" value="1"/>
</dbReference>
<feature type="transmembrane region" description="Helical" evidence="6">
    <location>
        <begin position="319"/>
        <end position="341"/>
    </location>
</feature>
<keyword evidence="9" id="KW-1185">Reference proteome</keyword>
<feature type="transmembrane region" description="Helical" evidence="6">
    <location>
        <begin position="58"/>
        <end position="77"/>
    </location>
</feature>
<sequence length="486" mass="50437">MTSTAASPRHGAGGSGFGVRLVLMLISLLWSAQLMSVIGLLAGNAQAEIAVHFQTTQIAWFSLVTALVGSFITPFVLKAADLYGKKRVMVALTVLGLAGDLIAALATDYSTLLVGRAVAGFYAPIVALVYAIARDVFPSRLVGPASGFIGGGIGLVALGGPFLSGWLLDGHGFRGVLWFLVAATALSLVLLLVFVPESPVRGERTPVDWLGGLLLGGGLTTALYGIGKGTEWGWSSGRTFAFIGGGLLALVLFVIVESKVSHPLYELSMLTRRPVWTVFLTTAILAGTAFSAGTVNQLLGLMPKIPTVSDGLGFTATKLALIGAPASVLIVVVSVAAGALARRFDTRILLAAGALSSAAGHALLSWFHHTVTQLMIVGLLSAIGIGLIAALVPVLVIEVVSPEEQARANGMQGMLQGVLLSLVTQLIFVVLAQNGTVMQGTRFYLDAGYTHAFLLAAGFFLAGLLSIALIPRVKRLDEAETGQAVV</sequence>
<keyword evidence="4 6" id="KW-1133">Transmembrane helix</keyword>
<feature type="domain" description="Major facilitator superfamily (MFS) profile" evidence="7">
    <location>
        <begin position="19"/>
        <end position="475"/>
    </location>
</feature>
<feature type="transmembrane region" description="Helical" evidence="6">
    <location>
        <begin position="276"/>
        <end position="299"/>
    </location>
</feature>
<feature type="transmembrane region" description="Helical" evidence="6">
    <location>
        <begin position="207"/>
        <end position="227"/>
    </location>
</feature>
<proteinExistence type="predicted"/>
<feature type="transmembrane region" description="Helical" evidence="6">
    <location>
        <begin position="348"/>
        <end position="368"/>
    </location>
</feature>
<dbReference type="InterPro" id="IPR036259">
    <property type="entry name" value="MFS_trans_sf"/>
</dbReference>
<keyword evidence="5 6" id="KW-0472">Membrane</keyword>